<keyword evidence="5 10" id="KW-0547">Nucleotide-binding</keyword>
<keyword evidence="12" id="KW-1185">Reference proteome</keyword>
<evidence type="ECO:0000256" key="3">
    <source>
        <dbReference type="ARBA" id="ARBA00012054"/>
    </source>
</evidence>
<dbReference type="Pfam" id="PF01202">
    <property type="entry name" value="SKI"/>
    <property type="match status" value="1"/>
</dbReference>
<evidence type="ECO:0000313" key="11">
    <source>
        <dbReference type="EMBL" id="QNT78353.1"/>
    </source>
</evidence>
<evidence type="ECO:0000256" key="6">
    <source>
        <dbReference type="ARBA" id="ARBA00022777"/>
    </source>
</evidence>
<evidence type="ECO:0000256" key="5">
    <source>
        <dbReference type="ARBA" id="ARBA00022741"/>
    </source>
</evidence>
<dbReference type="GO" id="GO:0005737">
    <property type="term" value="C:cytoplasm"/>
    <property type="evidence" value="ECO:0007669"/>
    <property type="project" value="TreeGrafter"/>
</dbReference>
<comment type="pathway">
    <text evidence="1">Carbohydrate acid metabolism.</text>
</comment>
<dbReference type="Gene3D" id="3.40.50.300">
    <property type="entry name" value="P-loop containing nucleotide triphosphate hydrolases"/>
    <property type="match status" value="1"/>
</dbReference>
<evidence type="ECO:0000256" key="4">
    <source>
        <dbReference type="ARBA" id="ARBA00022679"/>
    </source>
</evidence>
<organism evidence="11 12">
    <name type="scientific">Entomobacter blattae</name>
    <dbReference type="NCBI Taxonomy" id="2762277"/>
    <lineage>
        <taxon>Bacteria</taxon>
        <taxon>Pseudomonadati</taxon>
        <taxon>Pseudomonadota</taxon>
        <taxon>Alphaproteobacteria</taxon>
        <taxon>Acetobacterales</taxon>
        <taxon>Acetobacteraceae</taxon>
        <taxon>Entomobacter</taxon>
    </lineage>
</organism>
<evidence type="ECO:0000256" key="7">
    <source>
        <dbReference type="ARBA" id="ARBA00022840"/>
    </source>
</evidence>
<comment type="catalytic activity">
    <reaction evidence="9 10">
        <text>D-gluconate + ATP = 6-phospho-D-gluconate + ADP + H(+)</text>
        <dbReference type="Rhea" id="RHEA:19433"/>
        <dbReference type="ChEBI" id="CHEBI:15378"/>
        <dbReference type="ChEBI" id="CHEBI:18391"/>
        <dbReference type="ChEBI" id="CHEBI:30616"/>
        <dbReference type="ChEBI" id="CHEBI:58759"/>
        <dbReference type="ChEBI" id="CHEBI:456216"/>
        <dbReference type="EC" id="2.7.1.12"/>
    </reaction>
</comment>
<name>A0A7H1NRE3_9PROT</name>
<evidence type="ECO:0000256" key="2">
    <source>
        <dbReference type="ARBA" id="ARBA00008420"/>
    </source>
</evidence>
<accession>A0A7H1NRE3</accession>
<dbReference type="PANTHER" id="PTHR43442">
    <property type="entry name" value="GLUCONOKINASE-RELATED"/>
    <property type="match status" value="1"/>
</dbReference>
<dbReference type="EC" id="2.7.1.12" evidence="3 10"/>
<dbReference type="InterPro" id="IPR027417">
    <property type="entry name" value="P-loop_NTPase"/>
</dbReference>
<dbReference type="CDD" id="cd02021">
    <property type="entry name" value="GntK"/>
    <property type="match status" value="1"/>
</dbReference>
<dbReference type="KEGG" id="ebla:JGUZn3_11260"/>
<evidence type="ECO:0000256" key="8">
    <source>
        <dbReference type="ARBA" id="ARBA00023064"/>
    </source>
</evidence>
<dbReference type="AlphaFoldDB" id="A0A7H1NRE3"/>
<dbReference type="GO" id="GO:0005524">
    <property type="term" value="F:ATP binding"/>
    <property type="evidence" value="ECO:0007669"/>
    <property type="project" value="UniProtKB-KW"/>
</dbReference>
<keyword evidence="8" id="KW-0311">Gluconate utilization</keyword>
<dbReference type="RefSeq" id="WP_238996947.1">
    <property type="nucleotide sequence ID" value="NZ_CP060244.1"/>
</dbReference>
<dbReference type="SUPFAM" id="SSF52540">
    <property type="entry name" value="P-loop containing nucleoside triphosphate hydrolases"/>
    <property type="match status" value="1"/>
</dbReference>
<keyword evidence="6 10" id="KW-0418">Kinase</keyword>
<proteinExistence type="inferred from homology"/>
<dbReference type="InterPro" id="IPR031322">
    <property type="entry name" value="Shikimate/glucono_kinase"/>
</dbReference>
<comment type="similarity">
    <text evidence="2 10">Belongs to the gluconokinase GntK/GntV family.</text>
</comment>
<gene>
    <name evidence="11" type="ORF">JGUZn3_11260</name>
</gene>
<protein>
    <recommendedName>
        <fullName evidence="3 10">Gluconokinase</fullName>
        <ecNumber evidence="3 10">2.7.1.12</ecNumber>
    </recommendedName>
</protein>
<dbReference type="InterPro" id="IPR006001">
    <property type="entry name" value="Therm_gnt_kin"/>
</dbReference>
<evidence type="ECO:0000313" key="12">
    <source>
        <dbReference type="Proteomes" id="UP000516349"/>
    </source>
</evidence>
<sequence length="210" mass="23068">MYPDSNDKLVHLSTALRKAGAPRVLVVMGVAGCGKSTVAELIGNEAHWPVVEGDALHPKANIDKMSAGIPLNDEDRQPWLEKIALVAQNWIKDKECGIVTCSALKRKYRDIIAQGSNRVCFLYLKGTKEDIAPRLQSRTGHFMPASMLDSQFATLEEPADDEVMMELDVRADQQSIAKSALRALRLLTSDQDHPLHRACASPTATVKLPL</sequence>
<dbReference type="PANTHER" id="PTHR43442:SF3">
    <property type="entry name" value="GLUCONOKINASE-RELATED"/>
    <property type="match status" value="1"/>
</dbReference>
<evidence type="ECO:0000256" key="9">
    <source>
        <dbReference type="ARBA" id="ARBA00048090"/>
    </source>
</evidence>
<evidence type="ECO:0000256" key="1">
    <source>
        <dbReference type="ARBA" id="ARBA00004761"/>
    </source>
</evidence>
<dbReference type="GO" id="GO:0046316">
    <property type="term" value="F:gluconokinase activity"/>
    <property type="evidence" value="ECO:0007669"/>
    <property type="project" value="UniProtKB-EC"/>
</dbReference>
<keyword evidence="7 10" id="KW-0067">ATP-binding</keyword>
<dbReference type="Proteomes" id="UP000516349">
    <property type="component" value="Chromosome"/>
</dbReference>
<evidence type="ECO:0000256" key="10">
    <source>
        <dbReference type="RuleBase" id="RU363066"/>
    </source>
</evidence>
<dbReference type="NCBIfam" id="TIGR01313">
    <property type="entry name" value="therm_gnt_kin"/>
    <property type="match status" value="1"/>
</dbReference>
<dbReference type="GO" id="GO:0019521">
    <property type="term" value="P:D-gluconate metabolic process"/>
    <property type="evidence" value="ECO:0007669"/>
    <property type="project" value="UniProtKB-KW"/>
</dbReference>
<keyword evidence="4 10" id="KW-0808">Transferase</keyword>
<dbReference type="EMBL" id="CP060244">
    <property type="protein sequence ID" value="QNT78353.1"/>
    <property type="molecule type" value="Genomic_DNA"/>
</dbReference>
<reference evidence="11 12" key="1">
    <citation type="submission" date="2020-08" db="EMBL/GenBank/DDBJ databases">
        <title>Complete genome sequence of Entomobacter blattae G55GP.</title>
        <authorList>
            <person name="Poehlein A."/>
            <person name="Guzman J."/>
            <person name="Daniel R."/>
            <person name="Vilcinskas A."/>
        </authorList>
    </citation>
    <scope>NUCLEOTIDE SEQUENCE [LARGE SCALE GENOMIC DNA]</scope>
    <source>
        <strain evidence="11 12">G55GP</strain>
    </source>
</reference>
<dbReference type="FunFam" id="3.40.50.300:FF:000522">
    <property type="entry name" value="Gluconokinase"/>
    <property type="match status" value="1"/>
</dbReference>